<feature type="region of interest" description="Disordered" evidence="4">
    <location>
        <begin position="265"/>
        <end position="325"/>
    </location>
</feature>
<evidence type="ECO:0000313" key="6">
    <source>
        <dbReference type="Proteomes" id="UP000785679"/>
    </source>
</evidence>
<organism evidence="5 6">
    <name type="scientific">Halteria grandinella</name>
    <dbReference type="NCBI Taxonomy" id="5974"/>
    <lineage>
        <taxon>Eukaryota</taxon>
        <taxon>Sar</taxon>
        <taxon>Alveolata</taxon>
        <taxon>Ciliophora</taxon>
        <taxon>Intramacronucleata</taxon>
        <taxon>Spirotrichea</taxon>
        <taxon>Stichotrichia</taxon>
        <taxon>Sporadotrichida</taxon>
        <taxon>Halteriidae</taxon>
        <taxon>Halteria</taxon>
    </lineage>
</organism>
<dbReference type="Proteomes" id="UP000785679">
    <property type="component" value="Unassembled WGS sequence"/>
</dbReference>
<feature type="repeat" description="WD" evidence="3">
    <location>
        <begin position="599"/>
        <end position="632"/>
    </location>
</feature>
<evidence type="ECO:0000256" key="2">
    <source>
        <dbReference type="ARBA" id="ARBA00022737"/>
    </source>
</evidence>
<feature type="repeat" description="WD" evidence="3">
    <location>
        <begin position="431"/>
        <end position="472"/>
    </location>
</feature>
<gene>
    <name evidence="5" type="ORF">FGO68_gene17763</name>
</gene>
<dbReference type="InterPro" id="IPR036322">
    <property type="entry name" value="WD40_repeat_dom_sf"/>
</dbReference>
<dbReference type="PRINTS" id="PR00320">
    <property type="entry name" value="GPROTEINBRPT"/>
</dbReference>
<dbReference type="PROSITE" id="PS50082">
    <property type="entry name" value="WD_REPEATS_2"/>
    <property type="match status" value="6"/>
</dbReference>
<dbReference type="PROSITE" id="PS50294">
    <property type="entry name" value="WD_REPEATS_REGION"/>
    <property type="match status" value="6"/>
</dbReference>
<comment type="caution">
    <text evidence="5">The sequence shown here is derived from an EMBL/GenBank/DDBJ whole genome shotgun (WGS) entry which is preliminary data.</text>
</comment>
<protein>
    <submittedName>
        <fullName evidence="5">Uncharacterized protein</fullName>
    </submittedName>
</protein>
<dbReference type="CDD" id="cd00200">
    <property type="entry name" value="WD40"/>
    <property type="match status" value="1"/>
</dbReference>
<feature type="compositionally biased region" description="Basic and acidic residues" evidence="4">
    <location>
        <begin position="32"/>
        <end position="47"/>
    </location>
</feature>
<dbReference type="InterPro" id="IPR019775">
    <property type="entry name" value="WD40_repeat_CS"/>
</dbReference>
<dbReference type="OrthoDB" id="538223at2759"/>
<dbReference type="InterPro" id="IPR015943">
    <property type="entry name" value="WD40/YVTN_repeat-like_dom_sf"/>
</dbReference>
<proteinExistence type="predicted"/>
<feature type="repeat" description="WD" evidence="3">
    <location>
        <begin position="515"/>
        <end position="556"/>
    </location>
</feature>
<dbReference type="SUPFAM" id="SSF50978">
    <property type="entry name" value="WD40 repeat-like"/>
    <property type="match status" value="1"/>
</dbReference>
<evidence type="ECO:0000256" key="1">
    <source>
        <dbReference type="ARBA" id="ARBA00022574"/>
    </source>
</evidence>
<dbReference type="InterPro" id="IPR020472">
    <property type="entry name" value="WD40_PAC1"/>
</dbReference>
<dbReference type="EMBL" id="RRYP01006189">
    <property type="protein sequence ID" value="TNV81402.1"/>
    <property type="molecule type" value="Genomic_DNA"/>
</dbReference>
<dbReference type="Pfam" id="PF00400">
    <property type="entry name" value="WD40"/>
    <property type="match status" value="6"/>
</dbReference>
<keyword evidence="2" id="KW-0677">Repeat</keyword>
<evidence type="ECO:0000256" key="4">
    <source>
        <dbReference type="SAM" id="MobiDB-lite"/>
    </source>
</evidence>
<feature type="compositionally biased region" description="Basic and acidic residues" evidence="4">
    <location>
        <begin position="270"/>
        <end position="279"/>
    </location>
</feature>
<sequence>MEGANDETNLDEYQEQENLGDPNDLEGSPDANNEHSSKGEFAYKEVSEMSDLTEESYPDGVEMLREGAKELENYDRLMEQTKKKLNIVDGAGDDDSTSIASTKPERSDEFLRNFFIKFGMKRTLDQFQQEWFELKAKGQLDTTKLPNIPEIYRVNQALSDELAVLQQDLDEARIIAEKSRSTYDKLRKQRDFQKINHRRVQQEKQKLNNDISKYKKSYEQFQENFKSLSTNYETAVKEKMLMKLEKDRLLAKLDNLESNLRQIEENQATEAKERGELGKTGDALSRKSAKTQGTGMAAAVADAKSKTKTQLVPQKPPTVIPSKDRQNPFLTEQFEPVNSRMQMQKTFKGHLMGVTCLAYNPKKAIVATGSDDTTWKMWTVPNGDLIMSGEGHLDWIGGLAFNPKGDLLASCSGDGSVKVWDFVNASCAHTFSEHGQPVWKVDFHDTGDFLLSCSMDHTVKLWDLGMGKSRFTFRGHVDSVNSVKFQPYSCLFVSGSGDKTVSLWDIRTNLIVQTFYGHNNSVNNVNFNLRGDQISSCDSDGMVRVWDVRMVRELNSFDTGLASANNAIFDKSGTYVFVASEDTSVKVYNIHTKEKESELKGHEDAVLDVCFDNGKEGMLISASSDCSFRVWQ</sequence>
<dbReference type="PANTHER" id="PTHR14604">
    <property type="entry name" value="WD40 REPEAT PF20"/>
    <property type="match status" value="1"/>
</dbReference>
<dbReference type="AlphaFoldDB" id="A0A8J8NTL2"/>
<dbReference type="InterPro" id="IPR001680">
    <property type="entry name" value="WD40_rpt"/>
</dbReference>
<keyword evidence="1 3" id="KW-0853">WD repeat</keyword>
<feature type="repeat" description="WD" evidence="3">
    <location>
        <begin position="473"/>
        <end position="514"/>
    </location>
</feature>
<dbReference type="PROSITE" id="PS00678">
    <property type="entry name" value="WD_REPEATS_1"/>
    <property type="match status" value="2"/>
</dbReference>
<dbReference type="SMART" id="SM00320">
    <property type="entry name" value="WD40"/>
    <property type="match status" value="7"/>
</dbReference>
<feature type="repeat" description="WD" evidence="3">
    <location>
        <begin position="389"/>
        <end position="430"/>
    </location>
</feature>
<evidence type="ECO:0000313" key="5">
    <source>
        <dbReference type="EMBL" id="TNV81402.1"/>
    </source>
</evidence>
<name>A0A8J8NTL2_HALGN</name>
<reference evidence="5" key="1">
    <citation type="submission" date="2019-06" db="EMBL/GenBank/DDBJ databases">
        <authorList>
            <person name="Zheng W."/>
        </authorList>
    </citation>
    <scope>NUCLEOTIDE SEQUENCE</scope>
    <source>
        <strain evidence="5">QDHG01</strain>
    </source>
</reference>
<accession>A0A8J8NTL2</accession>
<dbReference type="PANTHER" id="PTHR14604:SF3">
    <property type="entry name" value="SPERM-ASSOCIATED ANTIGEN 16 PROTEIN"/>
    <property type="match status" value="1"/>
</dbReference>
<feature type="region of interest" description="Disordered" evidence="4">
    <location>
        <begin position="1"/>
        <end position="58"/>
    </location>
</feature>
<feature type="repeat" description="WD" evidence="3">
    <location>
        <begin position="347"/>
        <end position="388"/>
    </location>
</feature>
<dbReference type="Gene3D" id="2.130.10.10">
    <property type="entry name" value="YVTN repeat-like/Quinoprotein amine dehydrogenase"/>
    <property type="match status" value="3"/>
</dbReference>
<keyword evidence="6" id="KW-1185">Reference proteome</keyword>
<feature type="compositionally biased region" description="Acidic residues" evidence="4">
    <location>
        <begin position="1"/>
        <end position="15"/>
    </location>
</feature>
<evidence type="ECO:0000256" key="3">
    <source>
        <dbReference type="PROSITE-ProRule" id="PRU00221"/>
    </source>
</evidence>
<dbReference type="InterPro" id="IPR050995">
    <property type="entry name" value="WD-F-box_domain-protein"/>
</dbReference>